<organism evidence="3 4">
    <name type="scientific">Tannerella forsythia (strain ATCC 43037 / JCM 10827 / CCUG 21028 A / KCTC 5666 / FDC 338)</name>
    <name type="common">Bacteroides forsythus</name>
    <dbReference type="NCBI Taxonomy" id="203275"/>
    <lineage>
        <taxon>Bacteria</taxon>
        <taxon>Pseudomonadati</taxon>
        <taxon>Bacteroidota</taxon>
        <taxon>Bacteroidia</taxon>
        <taxon>Bacteroidales</taxon>
        <taxon>Tannerellaceae</taxon>
        <taxon>Tannerella</taxon>
    </lineage>
</organism>
<dbReference type="PATRIC" id="fig|203275.8.peg.1510"/>
<keyword evidence="4" id="KW-1185">Reference proteome</keyword>
<evidence type="ECO:0000259" key="2">
    <source>
        <dbReference type="Pfam" id="PF13201"/>
    </source>
</evidence>
<proteinExistence type="predicted"/>
<dbReference type="Proteomes" id="UP000005436">
    <property type="component" value="Chromosome"/>
</dbReference>
<sequence length="369" mass="40733">MTQHPSQKYMKRLFFLLILPLLSTGCLRDELPNAEADILTCTLAEASLLKREPIIENDKITLFVEANADLTRQTLSFTLSDGAVIEPAGGTTRDFSTPQTYTVTSQDGQWKKTYTVAFVADELPTRYHFEDTVAEKNGRFCIFAEKQNGRVSMEWASGNLGFAMTGNAQTPDDYPTAQSANGYTGQCARLTTRSTGSFGALAGMPIAAGNLFIGTFDLLSALSTPLKATRFGLPFYRRPLYLSGYYKYKAGTTYYQNGQPAQTAITDRCHFYAVLYETDKTLKTLDGTNILTHPNVICTAVVENQKETDEWTHFRLPFITRKGKTIDATKLRNGIYNLAVVFTSSIAGATFSGAPGSTLYIDEVEIVCE</sequence>
<accession>G8UML9</accession>
<dbReference type="eggNOG" id="ENOG502Z913">
    <property type="taxonomic scope" value="Bacteria"/>
</dbReference>
<dbReference type="AlphaFoldDB" id="G8UML9"/>
<evidence type="ECO:0000313" key="3">
    <source>
        <dbReference type="EMBL" id="AEW22693.1"/>
    </source>
</evidence>
<dbReference type="HOGENOM" id="CLU_058034_0_0_10"/>
<protein>
    <recommendedName>
        <fullName evidence="2">Putative carbohydrate metabolism domain-containing protein</fullName>
    </recommendedName>
</protein>
<evidence type="ECO:0000313" key="4">
    <source>
        <dbReference type="Proteomes" id="UP000005436"/>
    </source>
</evidence>
<dbReference type="EMBL" id="CP003191">
    <property type="protein sequence ID" value="AEW22693.1"/>
    <property type="molecule type" value="Genomic_DNA"/>
</dbReference>
<keyword evidence="1" id="KW-0732">Signal</keyword>
<name>G8UML9_TANFA</name>
<dbReference type="InterPro" id="IPR025112">
    <property type="entry name" value="PCMD"/>
</dbReference>
<dbReference type="InterPro" id="IPR038653">
    <property type="entry name" value="Put_CMD_sf"/>
</dbReference>
<feature type="signal peptide" evidence="1">
    <location>
        <begin position="1"/>
        <end position="28"/>
    </location>
</feature>
<gene>
    <name evidence="3" type="ordered locus">BFO_1664</name>
</gene>
<dbReference type="Pfam" id="PF13201">
    <property type="entry name" value="PCMD"/>
    <property type="match status" value="1"/>
</dbReference>
<evidence type="ECO:0000256" key="1">
    <source>
        <dbReference type="SAM" id="SignalP"/>
    </source>
</evidence>
<dbReference type="KEGG" id="tfo:BFO_1664"/>
<reference evidence="4" key="1">
    <citation type="submission" date="2011-12" db="EMBL/GenBank/DDBJ databases">
        <title>Complete sequence of Tannerella forsythia ATCC 43037.</title>
        <authorList>
            <person name="Dewhirst F."/>
            <person name="Tanner A."/>
            <person name="Izard J."/>
            <person name="Brinkac L."/>
            <person name="Durkin A.S."/>
            <person name="Hostetler J."/>
            <person name="Shetty J."/>
            <person name="Torralba M."/>
            <person name="Gill S."/>
            <person name="Nelson K."/>
        </authorList>
    </citation>
    <scope>NUCLEOTIDE SEQUENCE [LARGE SCALE GENOMIC DNA]</scope>
    <source>
        <strain evidence="4">ATCC 43037 / JCM 10827 / CCUG 33226 / KCTC 5666 / FDC 338</strain>
    </source>
</reference>
<feature type="domain" description="Putative carbohydrate metabolism" evidence="2">
    <location>
        <begin position="128"/>
        <end position="367"/>
    </location>
</feature>
<dbReference type="Gene3D" id="2.60.120.890">
    <property type="entry name" value="BT2081, beta-jelly-roll domain"/>
    <property type="match status" value="1"/>
</dbReference>
<dbReference type="Gene3D" id="2.60.40.2340">
    <property type="match status" value="1"/>
</dbReference>
<feature type="chain" id="PRO_5003518364" description="Putative carbohydrate metabolism domain-containing protein" evidence="1">
    <location>
        <begin position="29"/>
        <end position="369"/>
    </location>
</feature>
<dbReference type="STRING" id="203275.BFO_1664"/>